<keyword evidence="2" id="KW-1185">Reference proteome</keyword>
<gene>
    <name evidence="1" type="ORF">KPL71_023542</name>
</gene>
<protein>
    <submittedName>
        <fullName evidence="1">Uncharacterized protein</fullName>
    </submittedName>
</protein>
<proteinExistence type="predicted"/>
<evidence type="ECO:0000313" key="2">
    <source>
        <dbReference type="Proteomes" id="UP000829398"/>
    </source>
</evidence>
<organism evidence="1 2">
    <name type="scientific">Citrus sinensis</name>
    <name type="common">Sweet orange</name>
    <name type="synonym">Citrus aurantium var. sinensis</name>
    <dbReference type="NCBI Taxonomy" id="2711"/>
    <lineage>
        <taxon>Eukaryota</taxon>
        <taxon>Viridiplantae</taxon>
        <taxon>Streptophyta</taxon>
        <taxon>Embryophyta</taxon>
        <taxon>Tracheophyta</taxon>
        <taxon>Spermatophyta</taxon>
        <taxon>Magnoliopsida</taxon>
        <taxon>eudicotyledons</taxon>
        <taxon>Gunneridae</taxon>
        <taxon>Pentapetalae</taxon>
        <taxon>rosids</taxon>
        <taxon>malvids</taxon>
        <taxon>Sapindales</taxon>
        <taxon>Rutaceae</taxon>
        <taxon>Aurantioideae</taxon>
        <taxon>Citrus</taxon>
    </lineage>
</organism>
<name>A0ACB8IK01_CITSI</name>
<accession>A0ACB8IK01</accession>
<dbReference type="EMBL" id="CM039177">
    <property type="protein sequence ID" value="KAH9697275.1"/>
    <property type="molecule type" value="Genomic_DNA"/>
</dbReference>
<evidence type="ECO:0000313" key="1">
    <source>
        <dbReference type="EMBL" id="KAH9697275.1"/>
    </source>
</evidence>
<sequence>MNKIEQEFRQSCNRHYHELKDNEFMVKVVREFHSIDLKRHFLNSLNCFDKLLVLEEESGSYIAAANIAKTEKRYSSDGGFEKKLLGNAKSLAKNESKQFYEFVCTEVDILSDDQNEFMRMIQTLNASKRHQNITGESLSAIKIPDFHLHKSFSEYVWEDGLNLDLTKYPEDKICKNGVSVQTLVYFWDCCKDKIANKYNNPNTIDLLLNSDADWARKLGSINAPRSGKLASISDNRLVSDVTESCRNVIKELIFKHIGSKDYFPLCQIGILVVTILGSGKLGDDAFGTAMAEAYVPCNFDPGIGENIVNVALQFRALQSLVYVCTKSPREFYDALFHEGQDFNCQDAA</sequence>
<comment type="caution">
    <text evidence="1">The sequence shown here is derived from an EMBL/GenBank/DDBJ whole genome shotgun (WGS) entry which is preliminary data.</text>
</comment>
<reference evidence="2" key="1">
    <citation type="journal article" date="2023" name="Hortic. Res.">
        <title>A chromosome-level phased genome enabling allele-level studies in sweet orange: a case study on citrus Huanglongbing tolerance.</title>
        <authorList>
            <person name="Wu B."/>
            <person name="Yu Q."/>
            <person name="Deng Z."/>
            <person name="Duan Y."/>
            <person name="Luo F."/>
            <person name="Gmitter F. Jr."/>
        </authorList>
    </citation>
    <scope>NUCLEOTIDE SEQUENCE [LARGE SCALE GENOMIC DNA]</scope>
    <source>
        <strain evidence="2">cv. Valencia</strain>
    </source>
</reference>
<dbReference type="Proteomes" id="UP000829398">
    <property type="component" value="Chromosome 8"/>
</dbReference>